<dbReference type="Proteomes" id="UP000030129">
    <property type="component" value="Unassembled WGS sequence"/>
</dbReference>
<dbReference type="AlphaFoldDB" id="A0A0A2LW78"/>
<name>A0A0A2LW78_9FLAO</name>
<keyword evidence="3" id="KW-1185">Reference proteome</keyword>
<dbReference type="InterPro" id="IPR016181">
    <property type="entry name" value="Acyl_CoA_acyltransferase"/>
</dbReference>
<comment type="caution">
    <text evidence="2">The sequence shown here is derived from an EMBL/GenBank/DDBJ whole genome shotgun (WGS) entry which is preliminary data.</text>
</comment>
<dbReference type="SUPFAM" id="SSF55729">
    <property type="entry name" value="Acyl-CoA N-acyltransferases (Nat)"/>
    <property type="match status" value="1"/>
</dbReference>
<dbReference type="GO" id="GO:0016747">
    <property type="term" value="F:acyltransferase activity, transferring groups other than amino-acyl groups"/>
    <property type="evidence" value="ECO:0007669"/>
    <property type="project" value="InterPro"/>
</dbReference>
<dbReference type="eggNOG" id="COG1670">
    <property type="taxonomic scope" value="Bacteria"/>
</dbReference>
<dbReference type="Pfam" id="PF13302">
    <property type="entry name" value="Acetyltransf_3"/>
    <property type="match status" value="1"/>
</dbReference>
<reference evidence="2 3" key="1">
    <citation type="submission" date="2013-09" db="EMBL/GenBank/DDBJ databases">
        <authorList>
            <person name="Zeng Z."/>
            <person name="Chen C."/>
        </authorList>
    </citation>
    <scope>NUCLEOTIDE SEQUENCE [LARGE SCALE GENOMIC DNA]</scope>
    <source>
        <strain evidence="2 3">F44-8</strain>
    </source>
</reference>
<dbReference type="STRING" id="1406840.Q763_03170"/>
<sequence>MKGSKLSVKEIEHKDINFIADYWFNSDKEYLLNMGVDVEKLPAREDFVAMLQTQITLPYNEKKVYGVVWYVDDKPIGHSNLNPLVYNDHGYMHLHIWYKEYRNKGYGIDFIKMSAAAYFNNLKLKELYCQPNAFNPSPNKTLEKAGFRFVKEYITTPGSITLEQVVKLWETNEAII</sequence>
<accession>A0A0A2LW78</accession>
<gene>
    <name evidence="2" type="ORF">Q763_03170</name>
</gene>
<evidence type="ECO:0000313" key="3">
    <source>
        <dbReference type="Proteomes" id="UP000030129"/>
    </source>
</evidence>
<evidence type="ECO:0000259" key="1">
    <source>
        <dbReference type="PROSITE" id="PS51186"/>
    </source>
</evidence>
<feature type="domain" description="N-acetyltransferase" evidence="1">
    <location>
        <begin position="6"/>
        <end position="163"/>
    </location>
</feature>
<dbReference type="PROSITE" id="PS51186">
    <property type="entry name" value="GNAT"/>
    <property type="match status" value="1"/>
</dbReference>
<organism evidence="2 3">
    <name type="scientific">Flavobacterium beibuense F44-8</name>
    <dbReference type="NCBI Taxonomy" id="1406840"/>
    <lineage>
        <taxon>Bacteria</taxon>
        <taxon>Pseudomonadati</taxon>
        <taxon>Bacteroidota</taxon>
        <taxon>Flavobacteriia</taxon>
        <taxon>Flavobacteriales</taxon>
        <taxon>Flavobacteriaceae</taxon>
        <taxon>Flavobacterium</taxon>
    </lineage>
</organism>
<dbReference type="Gene3D" id="3.40.630.30">
    <property type="match status" value="1"/>
</dbReference>
<dbReference type="InterPro" id="IPR000182">
    <property type="entry name" value="GNAT_dom"/>
</dbReference>
<evidence type="ECO:0000313" key="2">
    <source>
        <dbReference type="EMBL" id="KGO83581.1"/>
    </source>
</evidence>
<protein>
    <recommendedName>
        <fullName evidence="1">N-acetyltransferase domain-containing protein</fullName>
    </recommendedName>
</protein>
<proteinExistence type="predicted"/>
<dbReference type="RefSeq" id="WP_035131084.1">
    <property type="nucleotide sequence ID" value="NZ_JRLV01000003.1"/>
</dbReference>
<dbReference type="EMBL" id="JRLV01000003">
    <property type="protein sequence ID" value="KGO83581.1"/>
    <property type="molecule type" value="Genomic_DNA"/>
</dbReference>